<evidence type="ECO:0000256" key="1">
    <source>
        <dbReference type="ARBA" id="ARBA00000476"/>
    </source>
</evidence>
<comment type="similarity">
    <text evidence="6">Belongs to the hyi family.</text>
</comment>
<proteinExistence type="inferred from homology"/>
<reference evidence="33 34" key="1">
    <citation type="submission" date="2018-04" db="EMBL/GenBank/DDBJ databases">
        <title>The genome of golden apple snail Pomacea canaliculata provides insight into stress tolerance and invasive adaptation.</title>
        <authorList>
            <person name="Liu C."/>
            <person name="Liu B."/>
            <person name="Ren Y."/>
            <person name="Zhang Y."/>
            <person name="Wang H."/>
            <person name="Li S."/>
            <person name="Jiang F."/>
            <person name="Yin L."/>
            <person name="Zhang G."/>
            <person name="Qian W."/>
            <person name="Fan W."/>
        </authorList>
    </citation>
    <scope>NUCLEOTIDE SEQUENCE [LARGE SCALE GENOMIC DNA]</scope>
    <source>
        <strain evidence="33">SZHN2017</strain>
        <tissue evidence="33">Muscle</tissue>
    </source>
</reference>
<sequence>MKLLAVCKSTLCFRAFIATRTARNVATMPLKFAANLSMMFQEIPTLAERFKAAKDAGFRYVECTFPYGESVESLSAALKAADLEQVLINGYAGDLTKGDLGIAALPDRVSEFREKLELSIKYAKALNCQRMHIMAGKKPEGADTAIVKKMEETFFSNLKYAADRLQKAWILAVVEAVNSRLSVPQYFLFHPHQALEYVKRINHPNLKVQFDFFHVQIMDGNLTQNLKEQFPYIGHIQVSQVPDRGEPDTNGEISYPYVFSILEKMGYDGYIGLEYKPRVSVVYDVFMYVRNKIVFRLNSAPKQHEARVRKVQEQVKKWQADGCPTQMCTARPGWSNVSFRRGLYKKRLRNIDVNLIDILSVDTERQVVYVEPMVTMGQVTACLIPLGWTLPVLPELDDLTVGGLIMGVGIETSSHKFGLFQHCCVTFEVVLADGSVVKCSKNDNPDLFYSIPWSYGTLGFLVAAEIKIVPAKKFVKIDYMPVHTHQDILSTFKRETEKSSGNEFVEGLVYSLDEAVIMTSNMTDEAEPAKVNSIGHFWKPWFYKHVQGYLKDGPGTEYIPLRHYYHRHTRSIFWELEDIIPFGNHPIFRYLCGWMVPPKISLLKLTQGQTIKELYERHQVIQDMLVPLKDLGQSLVCFHEELGLYPLWLCPFTLYAQPGMVHPAGDKDEVYVDIGAYGSPKQPHFSTIPSTKKLEAFVIEKKGFQMLYADSYLSREDFRRMFDHSLYDRIRQKLDCQKAFPEVYDKVNRKVRD</sequence>
<dbReference type="Proteomes" id="UP000245119">
    <property type="component" value="Linkage Group LG10"/>
</dbReference>
<keyword evidence="25" id="KW-0753">Steroid metabolism</keyword>
<keyword evidence="34" id="KW-1185">Reference proteome</keyword>
<keyword evidence="23" id="KW-0472">Membrane</keyword>
<gene>
    <name evidence="33" type="ORF">C0Q70_16806</name>
</gene>
<evidence type="ECO:0000256" key="3">
    <source>
        <dbReference type="ARBA" id="ARBA00002968"/>
    </source>
</evidence>
<evidence type="ECO:0000256" key="21">
    <source>
        <dbReference type="ARBA" id="ARBA00023034"/>
    </source>
</evidence>
<dbReference type="GO" id="GO:0050614">
    <property type="term" value="F:Delta24-sterol reductase activity"/>
    <property type="evidence" value="ECO:0007669"/>
    <property type="project" value="UniProtKB-EC"/>
</dbReference>
<keyword evidence="11" id="KW-0444">Lipid biosynthesis</keyword>
<evidence type="ECO:0000256" key="11">
    <source>
        <dbReference type="ARBA" id="ARBA00022516"/>
    </source>
</evidence>
<comment type="cofactor">
    <cofactor evidence="2">
        <name>FAD</name>
        <dbReference type="ChEBI" id="CHEBI:57692"/>
    </cofactor>
</comment>
<dbReference type="InterPro" id="IPR036318">
    <property type="entry name" value="FAD-bd_PCMH-like_sf"/>
</dbReference>
<accession>A0A2T7NQT2</accession>
<evidence type="ECO:0000256" key="18">
    <source>
        <dbReference type="ARBA" id="ARBA00022857"/>
    </source>
</evidence>
<evidence type="ECO:0000256" key="23">
    <source>
        <dbReference type="ARBA" id="ARBA00023136"/>
    </source>
</evidence>
<evidence type="ECO:0000256" key="7">
    <source>
        <dbReference type="ARBA" id="ARBA00012405"/>
    </source>
</evidence>
<evidence type="ECO:0000256" key="19">
    <source>
        <dbReference type="ARBA" id="ARBA00022989"/>
    </source>
</evidence>
<evidence type="ECO:0000256" key="8">
    <source>
        <dbReference type="ARBA" id="ARBA00012570"/>
    </source>
</evidence>
<evidence type="ECO:0000256" key="25">
    <source>
        <dbReference type="ARBA" id="ARBA00023221"/>
    </source>
</evidence>
<evidence type="ECO:0000256" key="2">
    <source>
        <dbReference type="ARBA" id="ARBA00001974"/>
    </source>
</evidence>
<evidence type="ECO:0000256" key="26">
    <source>
        <dbReference type="ARBA" id="ARBA00023235"/>
    </source>
</evidence>
<comment type="caution">
    <text evidence="33">The sequence shown here is derived from an EMBL/GenBank/DDBJ whole genome shotgun (WGS) entry which is preliminary data.</text>
</comment>
<keyword evidence="16" id="KW-0256">Endoplasmic reticulum</keyword>
<dbReference type="PROSITE" id="PS51387">
    <property type="entry name" value="FAD_PCMH"/>
    <property type="match status" value="1"/>
</dbReference>
<evidence type="ECO:0000259" key="32">
    <source>
        <dbReference type="PROSITE" id="PS51387"/>
    </source>
</evidence>
<evidence type="ECO:0000256" key="31">
    <source>
        <dbReference type="ARBA" id="ARBA00080612"/>
    </source>
</evidence>
<evidence type="ECO:0000256" key="5">
    <source>
        <dbReference type="ARBA" id="ARBA00004389"/>
    </source>
</evidence>
<dbReference type="Gene3D" id="3.30.465.10">
    <property type="match status" value="1"/>
</dbReference>
<dbReference type="GO" id="GO:0005789">
    <property type="term" value="C:endoplasmic reticulum membrane"/>
    <property type="evidence" value="ECO:0007669"/>
    <property type="project" value="UniProtKB-SubCell"/>
</dbReference>
<keyword evidence="18" id="KW-0521">NADP</keyword>
<evidence type="ECO:0000256" key="27">
    <source>
        <dbReference type="ARBA" id="ARBA00051033"/>
    </source>
</evidence>
<dbReference type="InterPro" id="IPR040165">
    <property type="entry name" value="Diminuto-like"/>
</dbReference>
<comment type="subcellular location">
    <subcellularLocation>
        <location evidence="5">Endoplasmic reticulum membrane</location>
        <topology evidence="5">Single-pass membrane protein</topology>
    </subcellularLocation>
    <subcellularLocation>
        <location evidence="4">Golgi apparatus membrane</location>
        <topology evidence="4">Single-pass membrane protein</topology>
    </subcellularLocation>
</comment>
<dbReference type="OrthoDB" id="415825at2759"/>
<protein>
    <recommendedName>
        <fullName evidence="10">Delta(24)-sterol reductase</fullName>
        <ecNumber evidence="7">1.3.1.72</ecNumber>
        <ecNumber evidence="8">5.3.1.22</ecNumber>
    </recommendedName>
    <alternativeName>
        <fullName evidence="30">24-dehydrocholesterol reductase</fullName>
    </alternativeName>
    <alternativeName>
        <fullName evidence="31">3-beta-hydroxysterol Delta-24-reductase</fullName>
    </alternativeName>
    <alternativeName>
        <fullName evidence="9">Putative hydroxypyruvate isomerase</fullName>
    </alternativeName>
</protein>
<evidence type="ECO:0000256" key="28">
    <source>
        <dbReference type="ARBA" id="ARBA00052927"/>
    </source>
</evidence>
<dbReference type="EC" id="1.3.1.72" evidence="7"/>
<dbReference type="SUPFAM" id="SSF56176">
    <property type="entry name" value="FAD-binding/transporter-associated domain-like"/>
    <property type="match status" value="1"/>
</dbReference>
<feature type="domain" description="FAD-binding PCMH-type" evidence="32">
    <location>
        <begin position="297"/>
        <end position="471"/>
    </location>
</feature>
<keyword evidence="19" id="KW-1133">Transmembrane helix</keyword>
<dbReference type="InterPro" id="IPR016166">
    <property type="entry name" value="FAD-bd_PCMH"/>
</dbReference>
<evidence type="ECO:0000256" key="6">
    <source>
        <dbReference type="ARBA" id="ARBA00005962"/>
    </source>
</evidence>
<dbReference type="EMBL" id="PZQS01000010">
    <property type="protein sequence ID" value="PVD23534.1"/>
    <property type="molecule type" value="Genomic_DNA"/>
</dbReference>
<dbReference type="Pfam" id="PF01261">
    <property type="entry name" value="AP_endonuc_2"/>
    <property type="match status" value="1"/>
</dbReference>
<dbReference type="InterPro" id="IPR006094">
    <property type="entry name" value="Oxid_FAD_bind_N"/>
</dbReference>
<evidence type="ECO:0000256" key="15">
    <source>
        <dbReference type="ARBA" id="ARBA00022729"/>
    </source>
</evidence>
<keyword evidence="20" id="KW-0560">Oxidoreductase</keyword>
<keyword evidence="14" id="KW-0812">Transmembrane</keyword>
<evidence type="ECO:0000256" key="10">
    <source>
        <dbReference type="ARBA" id="ARBA00019086"/>
    </source>
</evidence>
<comment type="function">
    <text evidence="3">Catalyzes the reversible isomerization between hydroxypyruvate and 2-hydroxy-3-oxopropanoate (also termed tartronate semialdehyde).</text>
</comment>
<keyword evidence="26" id="KW-0413">Isomerase</keyword>
<comment type="catalytic activity">
    <reaction evidence="28">
        <text>5alpha-cholest-8-en-3beta-ol + NADP(+) = zymosterol + NADPH + H(+)</text>
        <dbReference type="Rhea" id="RHEA:36399"/>
        <dbReference type="ChEBI" id="CHEBI:15378"/>
        <dbReference type="ChEBI" id="CHEBI:16608"/>
        <dbReference type="ChEBI" id="CHEBI:18252"/>
        <dbReference type="ChEBI" id="CHEBI:57783"/>
        <dbReference type="ChEBI" id="CHEBI:58349"/>
        <dbReference type="EC" id="1.3.1.72"/>
    </reaction>
    <physiologicalReaction direction="right-to-left" evidence="28">
        <dbReference type="Rhea" id="RHEA:36401"/>
    </physiologicalReaction>
</comment>
<dbReference type="GO" id="GO:0000139">
    <property type="term" value="C:Golgi membrane"/>
    <property type="evidence" value="ECO:0007669"/>
    <property type="project" value="UniProtKB-SubCell"/>
</dbReference>
<dbReference type="GO" id="GO:0000246">
    <property type="term" value="F:Delta24(24-1) sterol reductase activity"/>
    <property type="evidence" value="ECO:0007669"/>
    <property type="project" value="TreeGrafter"/>
</dbReference>
<dbReference type="AlphaFoldDB" id="A0A2T7NQT2"/>
<comment type="catalytic activity">
    <reaction evidence="27">
        <text>lanosterol + NADPH + H(+) = 24,25-dihydrolanosterol + NADP(+)</text>
        <dbReference type="Rhea" id="RHEA:33919"/>
        <dbReference type="ChEBI" id="CHEBI:15378"/>
        <dbReference type="ChEBI" id="CHEBI:16521"/>
        <dbReference type="ChEBI" id="CHEBI:28113"/>
        <dbReference type="ChEBI" id="CHEBI:57783"/>
        <dbReference type="ChEBI" id="CHEBI:58349"/>
    </reaction>
    <physiologicalReaction direction="left-to-right" evidence="27">
        <dbReference type="Rhea" id="RHEA:33920"/>
    </physiologicalReaction>
</comment>
<dbReference type="PANTHER" id="PTHR10801:SF0">
    <property type="entry name" value="DELTA(24)-STEROL REDUCTASE"/>
    <property type="match status" value="1"/>
</dbReference>
<evidence type="ECO:0000256" key="30">
    <source>
        <dbReference type="ARBA" id="ARBA00078485"/>
    </source>
</evidence>
<dbReference type="InterPro" id="IPR013022">
    <property type="entry name" value="Xyl_isomerase-like_TIM-brl"/>
</dbReference>
<dbReference type="GO" id="GO:0008203">
    <property type="term" value="P:cholesterol metabolic process"/>
    <property type="evidence" value="ECO:0007669"/>
    <property type="project" value="UniProtKB-KW"/>
</dbReference>
<evidence type="ECO:0000256" key="4">
    <source>
        <dbReference type="ARBA" id="ARBA00004194"/>
    </source>
</evidence>
<organism evidence="33 34">
    <name type="scientific">Pomacea canaliculata</name>
    <name type="common">Golden apple snail</name>
    <dbReference type="NCBI Taxonomy" id="400727"/>
    <lineage>
        <taxon>Eukaryota</taxon>
        <taxon>Metazoa</taxon>
        <taxon>Spiralia</taxon>
        <taxon>Lophotrochozoa</taxon>
        <taxon>Mollusca</taxon>
        <taxon>Gastropoda</taxon>
        <taxon>Caenogastropoda</taxon>
        <taxon>Architaenioglossa</taxon>
        <taxon>Ampullarioidea</taxon>
        <taxon>Ampullariidae</taxon>
        <taxon>Pomacea</taxon>
    </lineage>
</organism>
<dbReference type="EC" id="5.3.1.22" evidence="8"/>
<keyword evidence="13" id="KW-0285">Flavoprotein</keyword>
<keyword evidence="24" id="KW-1207">Sterol metabolism</keyword>
<evidence type="ECO:0000256" key="29">
    <source>
        <dbReference type="ARBA" id="ARBA00056986"/>
    </source>
</evidence>
<evidence type="ECO:0000313" key="34">
    <source>
        <dbReference type="Proteomes" id="UP000245119"/>
    </source>
</evidence>
<dbReference type="FunFam" id="3.30.465.10:FF:000032">
    <property type="entry name" value="Delta(24)-sterol reductase"/>
    <property type="match status" value="1"/>
</dbReference>
<evidence type="ECO:0000256" key="22">
    <source>
        <dbReference type="ARBA" id="ARBA00023098"/>
    </source>
</evidence>
<dbReference type="InterPro" id="IPR016169">
    <property type="entry name" value="FAD-bd_PCMH_sub2"/>
</dbReference>
<dbReference type="STRING" id="400727.A0A2T7NQT2"/>
<comment type="catalytic activity">
    <reaction evidence="1">
        <text>3-hydroxypyruvate = 2-hydroxy-3-oxopropanoate</text>
        <dbReference type="Rhea" id="RHEA:11952"/>
        <dbReference type="ChEBI" id="CHEBI:17180"/>
        <dbReference type="ChEBI" id="CHEBI:57978"/>
        <dbReference type="EC" id="5.3.1.22"/>
    </reaction>
</comment>
<dbReference type="SUPFAM" id="SSF51658">
    <property type="entry name" value="Xylose isomerase-like"/>
    <property type="match status" value="1"/>
</dbReference>
<evidence type="ECO:0000256" key="17">
    <source>
        <dbReference type="ARBA" id="ARBA00022827"/>
    </source>
</evidence>
<evidence type="ECO:0000256" key="13">
    <source>
        <dbReference type="ARBA" id="ARBA00022630"/>
    </source>
</evidence>
<name>A0A2T7NQT2_POMCA</name>
<evidence type="ECO:0000313" key="33">
    <source>
        <dbReference type="EMBL" id="PVD23534.1"/>
    </source>
</evidence>
<dbReference type="FunFam" id="3.20.20.150:FF:000007">
    <property type="entry name" value="Hydroxypyruvate isomerase"/>
    <property type="match status" value="1"/>
</dbReference>
<evidence type="ECO:0000256" key="20">
    <source>
        <dbReference type="ARBA" id="ARBA00023002"/>
    </source>
</evidence>
<dbReference type="Gene3D" id="3.20.20.150">
    <property type="entry name" value="Divalent-metal-dependent TIM barrel enzymes"/>
    <property type="match status" value="1"/>
</dbReference>
<dbReference type="Pfam" id="PF01565">
    <property type="entry name" value="FAD_binding_4"/>
    <property type="match status" value="1"/>
</dbReference>
<keyword evidence="21" id="KW-0333">Golgi apparatus</keyword>
<evidence type="ECO:0000256" key="14">
    <source>
        <dbReference type="ARBA" id="ARBA00022692"/>
    </source>
</evidence>
<keyword evidence="17" id="KW-0274">FAD</keyword>
<evidence type="ECO:0000256" key="9">
    <source>
        <dbReference type="ARBA" id="ARBA00017985"/>
    </source>
</evidence>
<keyword evidence="12" id="KW-0153">Cholesterol metabolism</keyword>
<dbReference type="GO" id="GO:0071949">
    <property type="term" value="F:FAD binding"/>
    <property type="evidence" value="ECO:0007669"/>
    <property type="project" value="InterPro"/>
</dbReference>
<comment type="function">
    <text evidence="29">Catalyzes the reduction of the delta-24 double bond of sterol intermediates during cholesterol biosynthesis. In addition to its cholesterol-synthesizing activity, can protect cells from oxidative stress by reducing caspase 3 activity during apoptosis induced by oxidative stress. Also protects against amyloid-beta peptide-induced apoptosis.</text>
</comment>
<evidence type="ECO:0000256" key="16">
    <source>
        <dbReference type="ARBA" id="ARBA00022824"/>
    </source>
</evidence>
<evidence type="ECO:0000256" key="24">
    <source>
        <dbReference type="ARBA" id="ARBA00023166"/>
    </source>
</evidence>
<evidence type="ECO:0000256" key="12">
    <source>
        <dbReference type="ARBA" id="ARBA00022548"/>
    </source>
</evidence>
<dbReference type="PANTHER" id="PTHR10801">
    <property type="entry name" value="24-DEHYDROCHOLESTEROL REDUCTASE"/>
    <property type="match status" value="1"/>
</dbReference>
<dbReference type="GO" id="GO:0008903">
    <property type="term" value="F:hydroxypyruvate isomerase activity"/>
    <property type="evidence" value="ECO:0007669"/>
    <property type="project" value="UniProtKB-EC"/>
</dbReference>
<dbReference type="InterPro" id="IPR036237">
    <property type="entry name" value="Xyl_isomerase-like_sf"/>
</dbReference>
<keyword evidence="15" id="KW-0732">Signal</keyword>
<keyword evidence="22" id="KW-0443">Lipid metabolism</keyword>